<proteinExistence type="predicted"/>
<dbReference type="EMBL" id="MCGR01000011">
    <property type="protein sequence ID" value="ORY88231.1"/>
    <property type="molecule type" value="Genomic_DNA"/>
</dbReference>
<dbReference type="Proteomes" id="UP000193467">
    <property type="component" value="Unassembled WGS sequence"/>
</dbReference>
<name>A0A1Y2FW79_9BASI</name>
<dbReference type="AlphaFoldDB" id="A0A1Y2FW79"/>
<accession>A0A1Y2FW79</accession>
<sequence length="203" mass="23378">MAPYPLDMALAELAKNRRMWATNPALTEDRTGLESVMYQTQLWLQVEYARAPEGPQRDDAVKRKLKAVEKELEEHVGILITWESLHKRAIHLFDTLPNVTEQFKVNGLAQVDAHADRVRKETSLVKLRAALEQRKQAVEGLEKAWNRQHEALLFAPEPFGHAHTWSLAKADRREVLLTRGRRREGRHAAYVTSRQADRYGLRG</sequence>
<protein>
    <submittedName>
        <fullName evidence="1">Uncharacterized protein</fullName>
    </submittedName>
</protein>
<gene>
    <name evidence="1" type="ORF">BCR35DRAFT_351063</name>
</gene>
<evidence type="ECO:0000313" key="1">
    <source>
        <dbReference type="EMBL" id="ORY88231.1"/>
    </source>
</evidence>
<evidence type="ECO:0000313" key="2">
    <source>
        <dbReference type="Proteomes" id="UP000193467"/>
    </source>
</evidence>
<reference evidence="1 2" key="1">
    <citation type="submission" date="2016-07" db="EMBL/GenBank/DDBJ databases">
        <title>Pervasive Adenine N6-methylation of Active Genes in Fungi.</title>
        <authorList>
            <consortium name="DOE Joint Genome Institute"/>
            <person name="Mondo S.J."/>
            <person name="Dannebaum R.O."/>
            <person name="Kuo R.C."/>
            <person name="Labutti K."/>
            <person name="Haridas S."/>
            <person name="Kuo A."/>
            <person name="Salamov A."/>
            <person name="Ahrendt S.R."/>
            <person name="Lipzen A."/>
            <person name="Sullivan W."/>
            <person name="Andreopoulos W.B."/>
            <person name="Clum A."/>
            <person name="Lindquist E."/>
            <person name="Daum C."/>
            <person name="Ramamoorthy G.K."/>
            <person name="Gryganskyi A."/>
            <person name="Culley D."/>
            <person name="Magnuson J.K."/>
            <person name="James T.Y."/>
            <person name="O'Malley M.A."/>
            <person name="Stajich J.E."/>
            <person name="Spatafora J.W."/>
            <person name="Visel A."/>
            <person name="Grigoriev I.V."/>
        </authorList>
    </citation>
    <scope>NUCLEOTIDE SEQUENCE [LARGE SCALE GENOMIC DNA]</scope>
    <source>
        <strain evidence="1 2">62-1032</strain>
    </source>
</reference>
<comment type="caution">
    <text evidence="1">The sequence shown here is derived from an EMBL/GenBank/DDBJ whole genome shotgun (WGS) entry which is preliminary data.</text>
</comment>
<dbReference type="InParanoid" id="A0A1Y2FW79"/>
<organism evidence="1 2">
    <name type="scientific">Leucosporidium creatinivorum</name>
    <dbReference type="NCBI Taxonomy" id="106004"/>
    <lineage>
        <taxon>Eukaryota</taxon>
        <taxon>Fungi</taxon>
        <taxon>Dikarya</taxon>
        <taxon>Basidiomycota</taxon>
        <taxon>Pucciniomycotina</taxon>
        <taxon>Microbotryomycetes</taxon>
        <taxon>Leucosporidiales</taxon>
        <taxon>Leucosporidium</taxon>
    </lineage>
</organism>
<keyword evidence="2" id="KW-1185">Reference proteome</keyword>